<proteinExistence type="predicted"/>
<organism evidence="2 3">
    <name type="scientific">Apolygus lucorum</name>
    <name type="common">Small green plant bug</name>
    <name type="synonym">Lygocoris lucorum</name>
    <dbReference type="NCBI Taxonomy" id="248454"/>
    <lineage>
        <taxon>Eukaryota</taxon>
        <taxon>Metazoa</taxon>
        <taxon>Ecdysozoa</taxon>
        <taxon>Arthropoda</taxon>
        <taxon>Hexapoda</taxon>
        <taxon>Insecta</taxon>
        <taxon>Pterygota</taxon>
        <taxon>Neoptera</taxon>
        <taxon>Paraneoptera</taxon>
        <taxon>Hemiptera</taxon>
        <taxon>Heteroptera</taxon>
        <taxon>Panheteroptera</taxon>
        <taxon>Cimicomorpha</taxon>
        <taxon>Miridae</taxon>
        <taxon>Mirini</taxon>
        <taxon>Apolygus</taxon>
    </lineage>
</organism>
<accession>A0A8S9Y9V0</accession>
<keyword evidence="3" id="KW-1185">Reference proteome</keyword>
<name>A0A8S9Y9V0_APOLU</name>
<comment type="caution">
    <text evidence="2">The sequence shown here is derived from an EMBL/GenBank/DDBJ whole genome shotgun (WGS) entry which is preliminary data.</text>
</comment>
<dbReference type="Proteomes" id="UP000466442">
    <property type="component" value="Linkage Group LG1"/>
</dbReference>
<feature type="region of interest" description="Disordered" evidence="1">
    <location>
        <begin position="16"/>
        <end position="35"/>
    </location>
</feature>
<dbReference type="EMBL" id="WIXP02000001">
    <property type="protein sequence ID" value="KAF6217259.1"/>
    <property type="molecule type" value="Genomic_DNA"/>
</dbReference>
<evidence type="ECO:0000313" key="2">
    <source>
        <dbReference type="EMBL" id="KAF6217259.1"/>
    </source>
</evidence>
<sequence length="229" mass="24915">MIPRGKKLLNLCVRSGENKENAVSPPPEDGRSQPTIDQASTIHYNVTPLASFQLPNNSHGKSDYEEAGVFAARRELFSTSNPASNFEFESRAAENPLAVTATTGNSFWFEDGNDVSELGLNDENIVILDMTSGQFCPLESLASDKTSTIDHHTLVAENSGDALNAETISSDSDTTPSNTKLNTNKRILEKTVTGPVNEENKAKFGGKIFCKEGWVCANVSKKMFDHLQS</sequence>
<protein>
    <submittedName>
        <fullName evidence="2">Uncharacterized protein</fullName>
    </submittedName>
</protein>
<evidence type="ECO:0000313" key="3">
    <source>
        <dbReference type="Proteomes" id="UP000466442"/>
    </source>
</evidence>
<gene>
    <name evidence="2" type="ORF">GE061_001613</name>
</gene>
<evidence type="ECO:0000256" key="1">
    <source>
        <dbReference type="SAM" id="MobiDB-lite"/>
    </source>
</evidence>
<dbReference type="AlphaFoldDB" id="A0A8S9Y9V0"/>
<reference evidence="2" key="1">
    <citation type="journal article" date="2021" name="Mol. Ecol. Resour.">
        <title>Apolygus lucorum genome provides insights into omnivorousness and mesophyll feeding.</title>
        <authorList>
            <person name="Liu Y."/>
            <person name="Liu H."/>
            <person name="Wang H."/>
            <person name="Huang T."/>
            <person name="Liu B."/>
            <person name="Yang B."/>
            <person name="Yin L."/>
            <person name="Li B."/>
            <person name="Zhang Y."/>
            <person name="Zhang S."/>
            <person name="Jiang F."/>
            <person name="Zhang X."/>
            <person name="Ren Y."/>
            <person name="Wang B."/>
            <person name="Wang S."/>
            <person name="Lu Y."/>
            <person name="Wu K."/>
            <person name="Fan W."/>
            <person name="Wang G."/>
        </authorList>
    </citation>
    <scope>NUCLEOTIDE SEQUENCE</scope>
    <source>
        <strain evidence="2">12Hb</strain>
    </source>
</reference>